<dbReference type="EMBL" id="BJYL01000049">
    <property type="protein sequence ID" value="GEN84843.1"/>
    <property type="molecule type" value="Genomic_DNA"/>
</dbReference>
<protein>
    <recommendedName>
        <fullName evidence="3">Fe-S oxidoreductase</fullName>
    </recommendedName>
</protein>
<reference evidence="1 2" key="1">
    <citation type="submission" date="2019-07" db="EMBL/GenBank/DDBJ databases">
        <title>Whole genome shotgun sequence of Sporosarcina luteola NBRC 105378.</title>
        <authorList>
            <person name="Hosoyama A."/>
            <person name="Uohara A."/>
            <person name="Ohji S."/>
            <person name="Ichikawa N."/>
        </authorList>
    </citation>
    <scope>NUCLEOTIDE SEQUENCE [LARGE SCALE GENOMIC DNA]</scope>
    <source>
        <strain evidence="1 2">NBRC 105378</strain>
    </source>
</reference>
<dbReference type="Proteomes" id="UP000321901">
    <property type="component" value="Unassembled WGS sequence"/>
</dbReference>
<evidence type="ECO:0008006" key="3">
    <source>
        <dbReference type="Google" id="ProtNLM"/>
    </source>
</evidence>
<proteinExistence type="predicted"/>
<name>A0A511ZBP9_9BACL</name>
<gene>
    <name evidence="1" type="ORF">SLU01_31550</name>
</gene>
<keyword evidence="2" id="KW-1185">Reference proteome</keyword>
<organism evidence="1 2">
    <name type="scientific">Sporosarcina luteola</name>
    <dbReference type="NCBI Taxonomy" id="582850"/>
    <lineage>
        <taxon>Bacteria</taxon>
        <taxon>Bacillati</taxon>
        <taxon>Bacillota</taxon>
        <taxon>Bacilli</taxon>
        <taxon>Bacillales</taxon>
        <taxon>Caryophanaceae</taxon>
        <taxon>Sporosarcina</taxon>
    </lineage>
</organism>
<evidence type="ECO:0000313" key="1">
    <source>
        <dbReference type="EMBL" id="GEN84843.1"/>
    </source>
</evidence>
<comment type="caution">
    <text evidence="1">The sequence shown here is derived from an EMBL/GenBank/DDBJ whole genome shotgun (WGS) entry which is preliminary data.</text>
</comment>
<accession>A0A511ZBP9</accession>
<dbReference type="AlphaFoldDB" id="A0A511ZBP9"/>
<evidence type="ECO:0000313" key="2">
    <source>
        <dbReference type="Proteomes" id="UP000321901"/>
    </source>
</evidence>
<sequence>MYENTYNRDMTKLSAEQIRQLNSYSVYVNPPLHPIFTLQDLLNNEKTSDCMKSVQIVSGSPNTTVAASFFMRRVGMFINMQLYNLAAYDEVWDGDDVKMYFGAIEEYGNKTVSTFVAEEDWKSVDETEHPDAIRNILLLASKLIRQIRTVISVSPLTLWENIFGFLLWQYHVLLENPATSDAARTDLNCLKDDETWKGIAAKSLFAKYLNGHEPSELLNTTVRTTCCFSKDVPGLMQCGFCPLKN</sequence>